<dbReference type="NCBIfam" id="NF041390">
    <property type="entry name" value="TadE_Rv3655c"/>
    <property type="match status" value="1"/>
</dbReference>
<accession>A0A1B7LVV2</accession>
<keyword evidence="1" id="KW-0472">Membrane</keyword>
<feature type="transmembrane region" description="Helical" evidence="1">
    <location>
        <begin position="16"/>
        <end position="36"/>
    </location>
</feature>
<dbReference type="Pfam" id="PF07811">
    <property type="entry name" value="TadE"/>
    <property type="match status" value="1"/>
</dbReference>
<dbReference type="InterPro" id="IPR012495">
    <property type="entry name" value="TadE-like_dom"/>
</dbReference>
<keyword evidence="4" id="KW-1185">Reference proteome</keyword>
<dbReference type="STRING" id="1837282.A6F49_14870"/>
<keyword evidence="1" id="KW-1133">Transmembrane helix</keyword>
<feature type="domain" description="TadE-like" evidence="2">
    <location>
        <begin position="10"/>
        <end position="52"/>
    </location>
</feature>
<dbReference type="Proteomes" id="UP000078292">
    <property type="component" value="Unassembled WGS sequence"/>
</dbReference>
<evidence type="ECO:0000313" key="3">
    <source>
        <dbReference type="EMBL" id="OAV59168.1"/>
    </source>
</evidence>
<protein>
    <recommendedName>
        <fullName evidence="2">TadE-like domain-containing protein</fullName>
    </recommendedName>
</protein>
<organism evidence="3 4">
    <name type="scientific">Enteractinococcus helveticum</name>
    <dbReference type="NCBI Taxonomy" id="1837282"/>
    <lineage>
        <taxon>Bacteria</taxon>
        <taxon>Bacillati</taxon>
        <taxon>Actinomycetota</taxon>
        <taxon>Actinomycetes</taxon>
        <taxon>Micrococcales</taxon>
        <taxon>Micrococcaceae</taxon>
    </lineage>
</organism>
<proteinExistence type="predicted"/>
<keyword evidence="1" id="KW-0812">Transmembrane</keyword>
<name>A0A1B7LVV2_9MICC</name>
<dbReference type="EMBL" id="LXEY01000022">
    <property type="protein sequence ID" value="OAV59168.1"/>
    <property type="molecule type" value="Genomic_DNA"/>
</dbReference>
<sequence>MTTAKKSTAGSVTAEFAVILPVVVLVVAMLINIIAVGMQQSKLHQAAAVAARQLARGESIATITTSVTNMTTASTQLSTSTSGPWASVELTSPVPGPLGLFPAFEISAQAKAPNQWTASP</sequence>
<comment type="caution">
    <text evidence="3">The sequence shown here is derived from an EMBL/GenBank/DDBJ whole genome shotgun (WGS) entry which is preliminary data.</text>
</comment>
<reference evidence="3 4" key="1">
    <citation type="submission" date="2016-04" db="EMBL/GenBank/DDBJ databases">
        <title>First whole genome shotgun sequence of the bacterium Enteractinococcus sp. strain UASWS1574.</title>
        <authorList>
            <person name="Crovadore J."/>
            <person name="Chablais R."/>
            <person name="Lefort F."/>
        </authorList>
    </citation>
    <scope>NUCLEOTIDE SEQUENCE [LARGE SCALE GENOMIC DNA]</scope>
    <source>
        <strain evidence="3 4">UASWS1574</strain>
    </source>
</reference>
<dbReference type="RefSeq" id="WP_043058866.1">
    <property type="nucleotide sequence ID" value="NZ_LXEY01000022.1"/>
</dbReference>
<evidence type="ECO:0000256" key="1">
    <source>
        <dbReference type="SAM" id="Phobius"/>
    </source>
</evidence>
<evidence type="ECO:0000259" key="2">
    <source>
        <dbReference type="Pfam" id="PF07811"/>
    </source>
</evidence>
<evidence type="ECO:0000313" key="4">
    <source>
        <dbReference type="Proteomes" id="UP000078292"/>
    </source>
</evidence>
<gene>
    <name evidence="3" type="ORF">A6F49_14870</name>
</gene>
<dbReference type="OrthoDB" id="4966234at2"/>
<dbReference type="InterPro" id="IPR049790">
    <property type="entry name" value="Rv3655c/TadE"/>
</dbReference>
<dbReference type="AlphaFoldDB" id="A0A1B7LVV2"/>